<reference evidence="3" key="2">
    <citation type="submission" date="2011-04" db="EMBL/GenBank/DDBJ databases">
        <title>The complete genome of chromosome of Treponema succinifaciens DSM 2489.</title>
        <authorList>
            <person name="Lucas S."/>
            <person name="Copeland A."/>
            <person name="Lapidus A."/>
            <person name="Bruce D."/>
            <person name="Goodwin L."/>
            <person name="Pitluck S."/>
            <person name="Peters L."/>
            <person name="Kyrpides N."/>
            <person name="Mavromatis K."/>
            <person name="Ivanova N."/>
            <person name="Ovchinnikova G."/>
            <person name="Teshima H."/>
            <person name="Detter J.C."/>
            <person name="Tapia R."/>
            <person name="Han C."/>
            <person name="Land M."/>
            <person name="Hauser L."/>
            <person name="Markowitz V."/>
            <person name="Cheng J.-F."/>
            <person name="Hugenholtz P."/>
            <person name="Woyke T."/>
            <person name="Wu D."/>
            <person name="Gronow S."/>
            <person name="Wellnitz S."/>
            <person name="Brambilla E."/>
            <person name="Klenk H.-P."/>
            <person name="Eisen J.A."/>
        </authorList>
    </citation>
    <scope>NUCLEOTIDE SEQUENCE [LARGE SCALE GENOMIC DNA]</scope>
    <source>
        <strain evidence="3">ATCC 33096 / DSM 2489 / 6091</strain>
    </source>
</reference>
<dbReference type="STRING" id="869209.Tresu_2265"/>
<comment type="similarity">
    <text evidence="1">Belongs to the FrmR/RcnR family.</text>
</comment>
<gene>
    <name evidence="2" type="ordered locus">Tresu_2265</name>
</gene>
<organism evidence="2 3">
    <name type="scientific">Treponema succinifaciens (strain ATCC 33096 / DSM 2489 / 6091)</name>
    <dbReference type="NCBI Taxonomy" id="869209"/>
    <lineage>
        <taxon>Bacteria</taxon>
        <taxon>Pseudomonadati</taxon>
        <taxon>Spirochaetota</taxon>
        <taxon>Spirochaetia</taxon>
        <taxon>Spirochaetales</taxon>
        <taxon>Treponemataceae</taxon>
        <taxon>Treponema</taxon>
    </lineage>
</organism>
<dbReference type="GeneID" id="302999378"/>
<dbReference type="KEGG" id="tsu:Tresu_2265"/>
<dbReference type="RefSeq" id="WP_013702381.1">
    <property type="nucleotide sequence ID" value="NC_015385.1"/>
</dbReference>
<dbReference type="PANTHER" id="PTHR33677">
    <property type="entry name" value="TRANSCRIPTIONAL REPRESSOR FRMR-RELATED"/>
    <property type="match status" value="1"/>
</dbReference>
<dbReference type="InterPro" id="IPR003735">
    <property type="entry name" value="Metal_Tscrpt_repr"/>
</dbReference>
<evidence type="ECO:0000256" key="1">
    <source>
        <dbReference type="ARBA" id="ARBA00005260"/>
    </source>
</evidence>
<dbReference type="eggNOG" id="COG1937">
    <property type="taxonomic scope" value="Bacteria"/>
</dbReference>
<dbReference type="GO" id="GO:0046872">
    <property type="term" value="F:metal ion binding"/>
    <property type="evidence" value="ECO:0007669"/>
    <property type="project" value="InterPro"/>
</dbReference>
<dbReference type="CDD" id="cd10156">
    <property type="entry name" value="FpFrmR-Cterm-like_DUF156"/>
    <property type="match status" value="1"/>
</dbReference>
<evidence type="ECO:0000313" key="3">
    <source>
        <dbReference type="Proteomes" id="UP000006852"/>
    </source>
</evidence>
<protein>
    <recommendedName>
        <fullName evidence="4">Metal sensitive transcriptional repressor</fullName>
    </recommendedName>
</protein>
<dbReference type="PANTHER" id="PTHR33677:SF3">
    <property type="entry name" value="COPPER-SENSING TRANSCRIPTIONAL REPRESSOR RICR"/>
    <property type="match status" value="1"/>
</dbReference>
<reference evidence="2 3" key="1">
    <citation type="journal article" date="2011" name="Stand. Genomic Sci.">
        <title>Complete genome sequence of Treponema succinifaciens type strain (6091).</title>
        <authorList>
            <person name="Han C."/>
            <person name="Gronow S."/>
            <person name="Teshima H."/>
            <person name="Lapidus A."/>
            <person name="Nolan M."/>
            <person name="Lucas S."/>
            <person name="Hammon N."/>
            <person name="Deshpande S."/>
            <person name="Cheng J.F."/>
            <person name="Zeytun A."/>
            <person name="Tapia R."/>
            <person name="Goodwin L."/>
            <person name="Pitluck S."/>
            <person name="Liolios K."/>
            <person name="Pagani I."/>
            <person name="Ivanova N."/>
            <person name="Mavromatis K."/>
            <person name="Mikhailova N."/>
            <person name="Huntemann M."/>
            <person name="Pati A."/>
            <person name="Chen A."/>
            <person name="Palaniappan K."/>
            <person name="Land M."/>
            <person name="Hauser L."/>
            <person name="Brambilla E.M."/>
            <person name="Rohde M."/>
            <person name="Goker M."/>
            <person name="Woyke T."/>
            <person name="Bristow J."/>
            <person name="Eisen J.A."/>
            <person name="Markowitz V."/>
            <person name="Hugenholtz P."/>
            <person name="Kyrpides N.C."/>
            <person name="Klenk H.P."/>
            <person name="Detter J.C."/>
        </authorList>
    </citation>
    <scope>NUCLEOTIDE SEQUENCE [LARGE SCALE GENOMIC DNA]</scope>
    <source>
        <strain evidence="3">ATCC 33096 / DSM 2489 / 6091</strain>
    </source>
</reference>
<dbReference type="GO" id="GO:0003677">
    <property type="term" value="F:DNA binding"/>
    <property type="evidence" value="ECO:0007669"/>
    <property type="project" value="InterPro"/>
</dbReference>
<evidence type="ECO:0008006" key="4">
    <source>
        <dbReference type="Google" id="ProtNLM"/>
    </source>
</evidence>
<dbReference type="InterPro" id="IPR038390">
    <property type="entry name" value="Metal_Tscrpt_repr_sf"/>
</dbReference>
<dbReference type="EMBL" id="CP002631">
    <property type="protein sequence ID" value="AEB15129.1"/>
    <property type="molecule type" value="Genomic_DNA"/>
</dbReference>
<dbReference type="Proteomes" id="UP000006852">
    <property type="component" value="Chromosome"/>
</dbReference>
<dbReference type="Pfam" id="PF02583">
    <property type="entry name" value="Trns_repr_metal"/>
    <property type="match status" value="1"/>
</dbReference>
<dbReference type="GO" id="GO:0045892">
    <property type="term" value="P:negative regulation of DNA-templated transcription"/>
    <property type="evidence" value="ECO:0007669"/>
    <property type="project" value="UniProtKB-ARBA"/>
</dbReference>
<dbReference type="Gene3D" id="1.20.58.1000">
    <property type="entry name" value="Metal-sensitive repressor, helix protomer"/>
    <property type="match status" value="1"/>
</dbReference>
<proteinExistence type="inferred from homology"/>
<accession>F2NTS0</accession>
<dbReference type="AlphaFoldDB" id="F2NTS0"/>
<sequence>MEMEEKKSCCANKTTKRPEEELRKLVNRLSRIEGQVNGVKKMLQNDAYCTDILIQVSACQAAFNSFTKELLASHIKGCVAEGIKNGDEEIVDELVRTLQKLMK</sequence>
<evidence type="ECO:0000313" key="2">
    <source>
        <dbReference type="EMBL" id="AEB15129.1"/>
    </source>
</evidence>
<name>F2NTS0_TRES6</name>
<dbReference type="HOGENOM" id="CLU_130332_0_0_12"/>
<keyword evidence="3" id="KW-1185">Reference proteome</keyword>